<dbReference type="Gene3D" id="3.40.50.300">
    <property type="entry name" value="P-loop containing nucleotide triphosphate hydrolases"/>
    <property type="match status" value="1"/>
</dbReference>
<accession>A0A9Q0CIH1</accession>
<keyword evidence="1 4" id="KW-0547">Nucleotide-binding</keyword>
<dbReference type="InterPro" id="IPR003960">
    <property type="entry name" value="ATPase_AAA_CS"/>
</dbReference>
<dbReference type="GO" id="GO:0005634">
    <property type="term" value="C:nucleus"/>
    <property type="evidence" value="ECO:0007669"/>
    <property type="project" value="TreeGrafter"/>
</dbReference>
<dbReference type="InterPro" id="IPR003959">
    <property type="entry name" value="ATPase_AAA_core"/>
</dbReference>
<dbReference type="GO" id="GO:0016887">
    <property type="term" value="F:ATP hydrolysis activity"/>
    <property type="evidence" value="ECO:0007669"/>
    <property type="project" value="InterPro"/>
</dbReference>
<dbReference type="FunFam" id="3.40.50.300:FF:001025">
    <property type="entry name" value="ATPase family, AAA domain-containing 2B"/>
    <property type="match status" value="1"/>
</dbReference>
<comment type="caution">
    <text evidence="6">The sequence shown here is derived from an EMBL/GenBank/DDBJ whole genome shotgun (WGS) entry which is preliminary data.</text>
</comment>
<dbReference type="AlphaFoldDB" id="A0A9Q0CIH1"/>
<dbReference type="GO" id="GO:0003723">
    <property type="term" value="F:RNA binding"/>
    <property type="evidence" value="ECO:0007669"/>
    <property type="project" value="TreeGrafter"/>
</dbReference>
<sequence length="237" mass="25814">MKAGILLFGPPGCGKTLIAQAVANEAGANFIHIKGPELLSKYVGESESEVRKLFMRARVNAPCVLFFDEVHALTASGGNEGGGVVERVLAQLLIELDGAVSREGVYVIGATNRIDLIDDALLRPGRFDKTLYVPLPSADERVAILRTHARNRRIDADVDLVALARSDKCKNLSGSQLAFLMEEAAKLAIKERRRLGNKTSLSIKASHLELVLSQIAPSVTDDKIKYYEAMSNKNRVM</sequence>
<keyword evidence="3" id="KW-0175">Coiled coil</keyword>
<dbReference type="PANTHER" id="PTHR23077">
    <property type="entry name" value="AAA-FAMILY ATPASE"/>
    <property type="match status" value="1"/>
</dbReference>
<evidence type="ECO:0000256" key="1">
    <source>
        <dbReference type="ARBA" id="ARBA00022741"/>
    </source>
</evidence>
<name>A0A9Q0CIH1_9POAL</name>
<reference evidence="6" key="1">
    <citation type="journal article" date="2022" name="Cell">
        <title>Repeat-based holocentromeres influence genome architecture and karyotype evolution.</title>
        <authorList>
            <person name="Hofstatter P.G."/>
            <person name="Thangavel G."/>
            <person name="Lux T."/>
            <person name="Neumann P."/>
            <person name="Vondrak T."/>
            <person name="Novak P."/>
            <person name="Zhang M."/>
            <person name="Costa L."/>
            <person name="Castellani M."/>
            <person name="Scott A."/>
            <person name="Toegelov H."/>
            <person name="Fuchs J."/>
            <person name="Mata-Sucre Y."/>
            <person name="Dias Y."/>
            <person name="Vanzela A.L.L."/>
            <person name="Huettel B."/>
            <person name="Almeida C.C.S."/>
            <person name="Simkova H."/>
            <person name="Souza G."/>
            <person name="Pedrosa-Harand A."/>
            <person name="Macas J."/>
            <person name="Mayer K.F.X."/>
            <person name="Houben A."/>
            <person name="Marques A."/>
        </authorList>
    </citation>
    <scope>NUCLEOTIDE SEQUENCE</scope>
    <source>
        <strain evidence="6">RhyBre1mFocal</strain>
    </source>
</reference>
<protein>
    <recommendedName>
        <fullName evidence="5">AAA+ ATPase domain-containing protein</fullName>
    </recommendedName>
</protein>
<dbReference type="Proteomes" id="UP001151287">
    <property type="component" value="Unassembled WGS sequence"/>
</dbReference>
<dbReference type="Gene3D" id="1.10.8.60">
    <property type="match status" value="1"/>
</dbReference>
<keyword evidence="7" id="KW-1185">Reference proteome</keyword>
<proteinExistence type="inferred from homology"/>
<evidence type="ECO:0000259" key="5">
    <source>
        <dbReference type="SMART" id="SM00382"/>
    </source>
</evidence>
<feature type="domain" description="AAA+ ATPase" evidence="5">
    <location>
        <begin position="1"/>
        <end position="137"/>
    </location>
</feature>
<dbReference type="Pfam" id="PF00004">
    <property type="entry name" value="AAA"/>
    <property type="match status" value="1"/>
</dbReference>
<dbReference type="GO" id="GO:0005524">
    <property type="term" value="F:ATP binding"/>
    <property type="evidence" value="ECO:0007669"/>
    <property type="project" value="UniProtKB-KW"/>
</dbReference>
<dbReference type="PANTHER" id="PTHR23077:SF171">
    <property type="entry name" value="NUCLEAR VALOSIN-CONTAINING PROTEIN-LIKE"/>
    <property type="match status" value="1"/>
</dbReference>
<evidence type="ECO:0000313" key="7">
    <source>
        <dbReference type="Proteomes" id="UP001151287"/>
    </source>
</evidence>
<keyword evidence="2 4" id="KW-0067">ATP-binding</keyword>
<dbReference type="InterPro" id="IPR050168">
    <property type="entry name" value="AAA_ATPase_domain"/>
</dbReference>
<gene>
    <name evidence="6" type="ORF">LUZ63_011294</name>
</gene>
<dbReference type="PROSITE" id="PS00674">
    <property type="entry name" value="AAA"/>
    <property type="match status" value="1"/>
</dbReference>
<evidence type="ECO:0000313" key="6">
    <source>
        <dbReference type="EMBL" id="KAJ1694596.1"/>
    </source>
</evidence>
<dbReference type="GO" id="GO:0042254">
    <property type="term" value="P:ribosome biogenesis"/>
    <property type="evidence" value="ECO:0007669"/>
    <property type="project" value="TreeGrafter"/>
</dbReference>
<organism evidence="6 7">
    <name type="scientific">Rhynchospora breviuscula</name>
    <dbReference type="NCBI Taxonomy" id="2022672"/>
    <lineage>
        <taxon>Eukaryota</taxon>
        <taxon>Viridiplantae</taxon>
        <taxon>Streptophyta</taxon>
        <taxon>Embryophyta</taxon>
        <taxon>Tracheophyta</taxon>
        <taxon>Spermatophyta</taxon>
        <taxon>Magnoliopsida</taxon>
        <taxon>Liliopsida</taxon>
        <taxon>Poales</taxon>
        <taxon>Cyperaceae</taxon>
        <taxon>Cyperoideae</taxon>
        <taxon>Rhynchosporeae</taxon>
        <taxon>Rhynchospora</taxon>
    </lineage>
</organism>
<dbReference type="OrthoDB" id="683563at2759"/>
<dbReference type="EMBL" id="JAMQYH010000003">
    <property type="protein sequence ID" value="KAJ1694596.1"/>
    <property type="molecule type" value="Genomic_DNA"/>
</dbReference>
<dbReference type="GO" id="GO:1990275">
    <property type="term" value="F:preribosome binding"/>
    <property type="evidence" value="ECO:0007669"/>
    <property type="project" value="TreeGrafter"/>
</dbReference>
<dbReference type="SUPFAM" id="SSF52540">
    <property type="entry name" value="P-loop containing nucleoside triphosphate hydrolases"/>
    <property type="match status" value="1"/>
</dbReference>
<dbReference type="InterPro" id="IPR027417">
    <property type="entry name" value="P-loop_NTPase"/>
</dbReference>
<dbReference type="InterPro" id="IPR003593">
    <property type="entry name" value="AAA+_ATPase"/>
</dbReference>
<evidence type="ECO:0000256" key="3">
    <source>
        <dbReference type="ARBA" id="ARBA00023054"/>
    </source>
</evidence>
<evidence type="ECO:0000256" key="4">
    <source>
        <dbReference type="RuleBase" id="RU003651"/>
    </source>
</evidence>
<comment type="similarity">
    <text evidence="4">Belongs to the AAA ATPase family.</text>
</comment>
<dbReference type="SMART" id="SM00382">
    <property type="entry name" value="AAA"/>
    <property type="match status" value="1"/>
</dbReference>
<evidence type="ECO:0000256" key="2">
    <source>
        <dbReference type="ARBA" id="ARBA00022840"/>
    </source>
</evidence>